<dbReference type="EMBL" id="JAVYJV010000022">
    <property type="protein sequence ID" value="KAK4340992.1"/>
    <property type="molecule type" value="Genomic_DNA"/>
</dbReference>
<evidence type="ECO:0000313" key="3">
    <source>
        <dbReference type="Proteomes" id="UP001291623"/>
    </source>
</evidence>
<comment type="caution">
    <text evidence="2">The sequence shown here is derived from an EMBL/GenBank/DDBJ whole genome shotgun (WGS) entry which is preliminary data.</text>
</comment>
<gene>
    <name evidence="2" type="ORF">RND71_039493</name>
</gene>
<evidence type="ECO:0000256" key="1">
    <source>
        <dbReference type="SAM" id="MobiDB-lite"/>
    </source>
</evidence>
<dbReference type="InterPro" id="IPR016064">
    <property type="entry name" value="NAD/diacylglycerol_kinase_sf"/>
</dbReference>
<feature type="compositionally biased region" description="Low complexity" evidence="1">
    <location>
        <begin position="9"/>
        <end position="28"/>
    </location>
</feature>
<protein>
    <submittedName>
        <fullName evidence="2">Uncharacterized protein</fullName>
    </submittedName>
</protein>
<dbReference type="GO" id="GO:0003951">
    <property type="term" value="F:NAD+ kinase activity"/>
    <property type="evidence" value="ECO:0007669"/>
    <property type="project" value="InterPro"/>
</dbReference>
<keyword evidence="3" id="KW-1185">Reference proteome</keyword>
<dbReference type="GO" id="GO:0019674">
    <property type="term" value="P:NAD+ metabolic process"/>
    <property type="evidence" value="ECO:0007669"/>
    <property type="project" value="InterPro"/>
</dbReference>
<name>A0AAE1QZB0_9SOLA</name>
<dbReference type="PANTHER" id="PTHR20275:SF33">
    <property type="entry name" value="NAD KINASE 2, CHLOROPLASTIC-LIKE"/>
    <property type="match status" value="1"/>
</dbReference>
<feature type="region of interest" description="Disordered" evidence="1">
    <location>
        <begin position="1"/>
        <end position="28"/>
    </location>
</feature>
<dbReference type="GO" id="GO:0006741">
    <property type="term" value="P:NADP+ biosynthetic process"/>
    <property type="evidence" value="ECO:0007669"/>
    <property type="project" value="TreeGrafter"/>
</dbReference>
<sequence>MESLNTNGSSSNMHLSMKSSNSSANMKKYGTHNGSAALILNGFNNGEVHTSVKSSGPIDATSELDTSDVFSATATERRSIEALRPSVDANMELIEGNMCSSATGVVRVRSRRKAEMFLVRIDGFLCNRKKVTESSLAFTHPSTQQQMLLWKSTPKTVLLLKKLGQELLEEAKEAMPGKVFDVLNDVVVDRGSNPYLSKIECYEHDRLVTKIPEDARSNAWVSFDGKRRQQLSRGDSIRICMSQHPLPTVNKCDQTGDWFGSLIRCLNWNERLDQKAL</sequence>
<dbReference type="SUPFAM" id="SSF111331">
    <property type="entry name" value="NAD kinase/diacylglycerol kinase-like"/>
    <property type="match status" value="1"/>
</dbReference>
<dbReference type="InterPro" id="IPR017437">
    <property type="entry name" value="ATP-NAD_kinase_PpnK-typ_C"/>
</dbReference>
<accession>A0AAE1QZB0</accession>
<organism evidence="2 3">
    <name type="scientific">Anisodus tanguticus</name>
    <dbReference type="NCBI Taxonomy" id="243964"/>
    <lineage>
        <taxon>Eukaryota</taxon>
        <taxon>Viridiplantae</taxon>
        <taxon>Streptophyta</taxon>
        <taxon>Embryophyta</taxon>
        <taxon>Tracheophyta</taxon>
        <taxon>Spermatophyta</taxon>
        <taxon>Magnoliopsida</taxon>
        <taxon>eudicotyledons</taxon>
        <taxon>Gunneridae</taxon>
        <taxon>Pentapetalae</taxon>
        <taxon>asterids</taxon>
        <taxon>lamiids</taxon>
        <taxon>Solanales</taxon>
        <taxon>Solanaceae</taxon>
        <taxon>Solanoideae</taxon>
        <taxon>Hyoscyameae</taxon>
        <taxon>Anisodus</taxon>
    </lineage>
</organism>
<reference evidence="2" key="1">
    <citation type="submission" date="2023-12" db="EMBL/GenBank/DDBJ databases">
        <title>Genome assembly of Anisodus tanguticus.</title>
        <authorList>
            <person name="Wang Y.-J."/>
        </authorList>
    </citation>
    <scope>NUCLEOTIDE SEQUENCE</scope>
    <source>
        <strain evidence="2">KB-2021</strain>
        <tissue evidence="2">Leaf</tissue>
    </source>
</reference>
<dbReference type="PANTHER" id="PTHR20275">
    <property type="entry name" value="NAD KINASE"/>
    <property type="match status" value="1"/>
</dbReference>
<evidence type="ECO:0000313" key="2">
    <source>
        <dbReference type="EMBL" id="KAK4340992.1"/>
    </source>
</evidence>
<dbReference type="AlphaFoldDB" id="A0AAE1QZB0"/>
<proteinExistence type="predicted"/>
<dbReference type="Proteomes" id="UP001291623">
    <property type="component" value="Unassembled WGS sequence"/>
</dbReference>
<dbReference type="Gene3D" id="2.60.200.30">
    <property type="entry name" value="Probable inorganic polyphosphate/atp-NAD kinase, domain 2"/>
    <property type="match status" value="2"/>
</dbReference>